<keyword evidence="5" id="KW-1185">Reference proteome</keyword>
<evidence type="ECO:0000313" key="4">
    <source>
        <dbReference type="EMBL" id="THG10650.1"/>
    </source>
</evidence>
<dbReference type="FunFam" id="3.90.640.10:FF:000003">
    <property type="entry name" value="Molecular chaperone DnaK"/>
    <property type="match status" value="1"/>
</dbReference>
<protein>
    <submittedName>
        <fullName evidence="4">Uncharacterized protein</fullName>
    </submittedName>
</protein>
<dbReference type="GO" id="GO:0140662">
    <property type="term" value="F:ATP-dependent protein folding chaperone"/>
    <property type="evidence" value="ECO:0007669"/>
    <property type="project" value="InterPro"/>
</dbReference>
<organism evidence="4 5">
    <name type="scientific">Camellia sinensis var. sinensis</name>
    <name type="common">China tea</name>
    <dbReference type="NCBI Taxonomy" id="542762"/>
    <lineage>
        <taxon>Eukaryota</taxon>
        <taxon>Viridiplantae</taxon>
        <taxon>Streptophyta</taxon>
        <taxon>Embryophyta</taxon>
        <taxon>Tracheophyta</taxon>
        <taxon>Spermatophyta</taxon>
        <taxon>Magnoliopsida</taxon>
        <taxon>eudicotyledons</taxon>
        <taxon>Gunneridae</taxon>
        <taxon>Pentapetalae</taxon>
        <taxon>asterids</taxon>
        <taxon>Ericales</taxon>
        <taxon>Theaceae</taxon>
        <taxon>Camellia</taxon>
    </lineage>
</organism>
<proteinExistence type="inferred from homology"/>
<dbReference type="InterPro" id="IPR043129">
    <property type="entry name" value="ATPase_NBD"/>
</dbReference>
<dbReference type="FunFam" id="3.30.30.30:FF:000003">
    <property type="entry name" value="Heat shock protein 9"/>
    <property type="match status" value="1"/>
</dbReference>
<evidence type="ECO:0000256" key="3">
    <source>
        <dbReference type="RuleBase" id="RU003322"/>
    </source>
</evidence>
<comment type="similarity">
    <text evidence="3">Belongs to the heat shock protein 70 family.</text>
</comment>
<dbReference type="STRING" id="542762.A0A4S4E3Z1"/>
<dbReference type="Gene3D" id="2.60.34.10">
    <property type="entry name" value="Substrate Binding Domain Of DNAk, Chain A, domain 1"/>
    <property type="match status" value="1"/>
</dbReference>
<dbReference type="InterPro" id="IPR013126">
    <property type="entry name" value="Hsp_70_fam"/>
</dbReference>
<comment type="caution">
    <text evidence="4">The sequence shown here is derived from an EMBL/GenBank/DDBJ whole genome shotgun (WGS) entry which is preliminary data.</text>
</comment>
<accession>A0A4S4E3Z1</accession>
<reference evidence="4 5" key="1">
    <citation type="journal article" date="2018" name="Proc. Natl. Acad. Sci. U.S.A.">
        <title>Draft genome sequence of Camellia sinensis var. sinensis provides insights into the evolution of the tea genome and tea quality.</title>
        <authorList>
            <person name="Wei C."/>
            <person name="Yang H."/>
            <person name="Wang S."/>
            <person name="Zhao J."/>
            <person name="Liu C."/>
            <person name="Gao L."/>
            <person name="Xia E."/>
            <person name="Lu Y."/>
            <person name="Tai Y."/>
            <person name="She G."/>
            <person name="Sun J."/>
            <person name="Cao H."/>
            <person name="Tong W."/>
            <person name="Gao Q."/>
            <person name="Li Y."/>
            <person name="Deng W."/>
            <person name="Jiang X."/>
            <person name="Wang W."/>
            <person name="Chen Q."/>
            <person name="Zhang S."/>
            <person name="Li H."/>
            <person name="Wu J."/>
            <person name="Wang P."/>
            <person name="Li P."/>
            <person name="Shi C."/>
            <person name="Zheng F."/>
            <person name="Jian J."/>
            <person name="Huang B."/>
            <person name="Shan D."/>
            <person name="Shi M."/>
            <person name="Fang C."/>
            <person name="Yue Y."/>
            <person name="Li F."/>
            <person name="Li D."/>
            <person name="Wei S."/>
            <person name="Han B."/>
            <person name="Jiang C."/>
            <person name="Yin Y."/>
            <person name="Xia T."/>
            <person name="Zhang Z."/>
            <person name="Bennetzen J.L."/>
            <person name="Zhao S."/>
            <person name="Wan X."/>
        </authorList>
    </citation>
    <scope>NUCLEOTIDE SEQUENCE [LARGE SCALE GENOMIC DNA]</scope>
    <source>
        <strain evidence="5">cv. Shuchazao</strain>
        <tissue evidence="4">Leaf</tissue>
    </source>
</reference>
<dbReference type="SUPFAM" id="SSF100920">
    <property type="entry name" value="Heat shock protein 70kD (HSP70), peptide-binding domain"/>
    <property type="match status" value="1"/>
</dbReference>
<dbReference type="PRINTS" id="PR00301">
    <property type="entry name" value="HEATSHOCK70"/>
</dbReference>
<sequence length="660" mass="73336">MLAQKPVHTWVQDVGTSNRWENSFVAGLLLLQKMGLSLMLFVHLNFIDHCNIWHGDDVVGIDFGTSKSRLAIMDAEVPTLLETESGEAIPSFVAIDDEKKILVGQVANYHAIGYPADSFFNIKTLLGRKFQDSQIQELKTKVPFKIIEGSNGEAWVEACNEQFSPTKLCAFIIDKMKRMAESYLGRSVSKAVIAAPIYFNDAQKKELELAGKIAGLDVLGIVDEPVVAALSSKNIDGGVFAVFSLGGGTFNISILEISAGVIKVKAKESDSSLRGEDFDLVLVEYMVEEIRKVYSVDVSGDRVAMGRLKEAAEKAKLELSSSCETWIDLPYLTGSECGPVHLNMTLPVSKFEELVEFLIERIRKLCQKCLEAAHVDEQGIDEVILVGGMARVRQVQHIVEEIFLKSPCMQVNPEEAVAIGALLQGALIIEDRRKLSGHLIPLSLGIETLGGGFARIIERHSVIPCTASQNIASPLDYPDSLYIRILQGEHQIASKNDLLGELKVTGIPRAPCGVVSIKLDFCVDKKGFLTVLAKSKDTDLEWSMEINYLDKISEDYVRMTAKKAILSGKRNVEKNALMQLKSVTELNINRIEKMLKFWRKQIPRVYLEKYERDLAGLKKAKDLEDIVLLNSMLAEVEQLEEFLITLDPGYLIPDDSDDER</sequence>
<dbReference type="Pfam" id="PF00012">
    <property type="entry name" value="HSP70"/>
    <property type="match status" value="1"/>
</dbReference>
<dbReference type="GO" id="GO:0005524">
    <property type="term" value="F:ATP binding"/>
    <property type="evidence" value="ECO:0007669"/>
    <property type="project" value="UniProtKB-KW"/>
</dbReference>
<dbReference type="PANTHER" id="PTHR19375">
    <property type="entry name" value="HEAT SHOCK PROTEIN 70KDA"/>
    <property type="match status" value="1"/>
</dbReference>
<dbReference type="AlphaFoldDB" id="A0A4S4E3Z1"/>
<dbReference type="Proteomes" id="UP000306102">
    <property type="component" value="Unassembled WGS sequence"/>
</dbReference>
<dbReference type="InterPro" id="IPR029047">
    <property type="entry name" value="HSP70_peptide-bd_sf"/>
</dbReference>
<dbReference type="EMBL" id="SDRB02007794">
    <property type="protein sequence ID" value="THG10650.1"/>
    <property type="molecule type" value="Genomic_DNA"/>
</dbReference>
<dbReference type="Gene3D" id="3.30.420.40">
    <property type="match status" value="2"/>
</dbReference>
<keyword evidence="1 3" id="KW-0547">Nucleotide-binding</keyword>
<gene>
    <name evidence="4" type="ORF">TEA_026686</name>
</gene>
<dbReference type="Gene3D" id="3.90.640.10">
    <property type="entry name" value="Actin, Chain A, domain 4"/>
    <property type="match status" value="1"/>
</dbReference>
<evidence type="ECO:0000256" key="2">
    <source>
        <dbReference type="ARBA" id="ARBA00022840"/>
    </source>
</evidence>
<keyword evidence="2 3" id="KW-0067">ATP-binding</keyword>
<evidence type="ECO:0000313" key="5">
    <source>
        <dbReference type="Proteomes" id="UP000306102"/>
    </source>
</evidence>
<dbReference type="SUPFAM" id="SSF53067">
    <property type="entry name" value="Actin-like ATPase domain"/>
    <property type="match status" value="2"/>
</dbReference>
<name>A0A4S4E3Z1_CAMSN</name>
<evidence type="ECO:0000256" key="1">
    <source>
        <dbReference type="ARBA" id="ARBA00022741"/>
    </source>
</evidence>